<name>A0A9Q8FPZ1_9STAP</name>
<accession>A0A9Q8FPZ1</accession>
<evidence type="ECO:0000313" key="2">
    <source>
        <dbReference type="EMBL" id="TDM04745.1"/>
    </source>
</evidence>
<comment type="caution">
    <text evidence="2">The sequence shown here is derived from an EMBL/GenBank/DDBJ whole genome shotgun (WGS) entry which is preliminary data.</text>
</comment>
<evidence type="ECO:0000313" key="3">
    <source>
        <dbReference type="Proteomes" id="UP000295280"/>
    </source>
</evidence>
<keyword evidence="3" id="KW-1185">Reference proteome</keyword>
<dbReference type="SUPFAM" id="SSF52821">
    <property type="entry name" value="Rhodanese/Cell cycle control phosphatase"/>
    <property type="match status" value="1"/>
</dbReference>
<dbReference type="InterPro" id="IPR050229">
    <property type="entry name" value="GlpE_sulfurtransferase"/>
</dbReference>
<dbReference type="Proteomes" id="UP000295280">
    <property type="component" value="Unassembled WGS sequence"/>
</dbReference>
<sequence length="84" mass="9764">MQKMESDESMHIIDIREDYEVQTGMLKGAEHIPMQTIPDHMHTFRQNEPYYIICAHGVRSEKVTGYLRDHDFEAYNVTGGMAAF</sequence>
<dbReference type="PROSITE" id="PS50206">
    <property type="entry name" value="RHODANESE_3"/>
    <property type="match status" value="1"/>
</dbReference>
<dbReference type="OrthoDB" id="9800872at2"/>
<dbReference type="PANTHER" id="PTHR43031:SF17">
    <property type="entry name" value="SULFURTRANSFERASE YTWF-RELATED"/>
    <property type="match status" value="1"/>
</dbReference>
<proteinExistence type="predicted"/>
<dbReference type="CDD" id="cd00158">
    <property type="entry name" value="RHOD"/>
    <property type="match status" value="1"/>
</dbReference>
<dbReference type="Gene3D" id="3.40.250.10">
    <property type="entry name" value="Rhodanese-like domain"/>
    <property type="match status" value="1"/>
</dbReference>
<gene>
    <name evidence="2" type="ORF">ERX40_05250</name>
</gene>
<dbReference type="Pfam" id="PF00581">
    <property type="entry name" value="Rhodanese"/>
    <property type="match status" value="1"/>
</dbReference>
<organism evidence="2 3">
    <name type="scientific">Macrococcus carouselicus</name>
    <dbReference type="NCBI Taxonomy" id="69969"/>
    <lineage>
        <taxon>Bacteria</taxon>
        <taxon>Bacillati</taxon>
        <taxon>Bacillota</taxon>
        <taxon>Bacilli</taxon>
        <taxon>Bacillales</taxon>
        <taxon>Staphylococcaceae</taxon>
        <taxon>Macrococcus</taxon>
    </lineage>
</organism>
<dbReference type="InterPro" id="IPR036873">
    <property type="entry name" value="Rhodanese-like_dom_sf"/>
</dbReference>
<dbReference type="AlphaFoldDB" id="A0A9Q8FPZ1"/>
<protein>
    <submittedName>
        <fullName evidence="2">Rhodanese-like domain-containing protein</fullName>
    </submittedName>
</protein>
<dbReference type="PANTHER" id="PTHR43031">
    <property type="entry name" value="FAD-DEPENDENT OXIDOREDUCTASE"/>
    <property type="match status" value="1"/>
</dbReference>
<dbReference type="EMBL" id="SCWD01000001">
    <property type="protein sequence ID" value="TDM04745.1"/>
    <property type="molecule type" value="Genomic_DNA"/>
</dbReference>
<feature type="domain" description="Rhodanese" evidence="1">
    <location>
        <begin position="6"/>
        <end position="84"/>
    </location>
</feature>
<reference evidence="2 3" key="1">
    <citation type="submission" date="2019-01" db="EMBL/GenBank/DDBJ databases">
        <title>Draft genome sequences of the type strains of six Macrococcus species.</title>
        <authorList>
            <person name="Mazhar S."/>
            <person name="Altermann E."/>
            <person name="Hill C."/>
            <person name="Mcauliffe O."/>
        </authorList>
    </citation>
    <scope>NUCLEOTIDE SEQUENCE [LARGE SCALE GENOMIC DNA]</scope>
    <source>
        <strain evidence="2 3">ATCC 51828</strain>
    </source>
</reference>
<dbReference type="InterPro" id="IPR001763">
    <property type="entry name" value="Rhodanese-like_dom"/>
</dbReference>
<evidence type="ECO:0000259" key="1">
    <source>
        <dbReference type="PROSITE" id="PS50206"/>
    </source>
</evidence>